<keyword evidence="2 8" id="KW-0001">2Fe-2S</keyword>
<feature type="binding site" evidence="8">
    <location>
        <position position="124"/>
    </location>
    <ligand>
        <name>[2Fe-2S] cluster</name>
        <dbReference type="ChEBI" id="CHEBI:190135"/>
    </ligand>
</feature>
<dbReference type="EMBL" id="BDOQ01000018">
    <property type="protein sequence ID" value="GBG15323.1"/>
    <property type="molecule type" value="Genomic_DNA"/>
</dbReference>
<keyword evidence="4 8" id="KW-0408">Iron</keyword>
<evidence type="ECO:0000256" key="3">
    <source>
        <dbReference type="ARBA" id="ARBA00022723"/>
    </source>
</evidence>
<evidence type="ECO:0000256" key="8">
    <source>
        <dbReference type="PIRSR" id="PIRSR000216-1"/>
    </source>
</evidence>
<keyword evidence="5 8" id="KW-0411">Iron-sulfur</keyword>
<dbReference type="AlphaFoldDB" id="A0A2R5FF76"/>
<dbReference type="PANTHER" id="PTHR43342">
    <property type="entry name" value="NADH-QUINONE OXIDOREDUCTASE, E SUBUNIT"/>
    <property type="match status" value="1"/>
</dbReference>
<feature type="binding site" evidence="8">
    <location>
        <position position="83"/>
    </location>
    <ligand>
        <name>[2Fe-2S] cluster</name>
        <dbReference type="ChEBI" id="CHEBI:190135"/>
    </ligand>
</feature>
<dbReference type="PANTHER" id="PTHR43342:SF1">
    <property type="entry name" value="BIFURCATING [FEFE] HYDROGENASE GAMMA SUBUNIT"/>
    <property type="match status" value="1"/>
</dbReference>
<dbReference type="GO" id="GO:0016491">
    <property type="term" value="F:oxidoreductase activity"/>
    <property type="evidence" value="ECO:0007669"/>
    <property type="project" value="InterPro"/>
</dbReference>
<dbReference type="InterPro" id="IPR002023">
    <property type="entry name" value="NuoE-like"/>
</dbReference>
<dbReference type="NCBIfam" id="NF004638">
    <property type="entry name" value="PRK05988.1"/>
    <property type="match status" value="1"/>
</dbReference>
<comment type="caution">
    <text evidence="9">The sequence shown here is derived from an EMBL/GenBank/DDBJ whole genome shotgun (WGS) entry which is preliminary data.</text>
</comment>
<organism evidence="9 10">
    <name type="scientific">Novimethylophilus kurashikiensis</name>
    <dbReference type="NCBI Taxonomy" id="1825523"/>
    <lineage>
        <taxon>Bacteria</taxon>
        <taxon>Pseudomonadati</taxon>
        <taxon>Pseudomonadota</taxon>
        <taxon>Betaproteobacteria</taxon>
        <taxon>Nitrosomonadales</taxon>
        <taxon>Methylophilaceae</taxon>
        <taxon>Novimethylophilus</taxon>
    </lineage>
</organism>
<comment type="similarity">
    <text evidence="1">Belongs to the complex I 24 kDa subunit family.</text>
</comment>
<dbReference type="PIRSF" id="PIRSF000216">
    <property type="entry name" value="NADH_DH_24kDa"/>
    <property type="match status" value="1"/>
</dbReference>
<proteinExistence type="inferred from homology"/>
<dbReference type="Gene3D" id="3.40.30.10">
    <property type="entry name" value="Glutaredoxin"/>
    <property type="match status" value="1"/>
</dbReference>
<name>A0A2R5FF76_9PROT</name>
<dbReference type="FunFam" id="1.10.10.1590:FF:000001">
    <property type="entry name" value="NADH-quinone oxidoreductase subunit E"/>
    <property type="match status" value="1"/>
</dbReference>
<protein>
    <submittedName>
        <fullName evidence="9">Formate dehydrogenase subunit gamma</fullName>
    </submittedName>
</protein>
<evidence type="ECO:0000256" key="7">
    <source>
        <dbReference type="ARBA" id="ARBA00047712"/>
    </source>
</evidence>
<evidence type="ECO:0000313" key="10">
    <source>
        <dbReference type="Proteomes" id="UP000245081"/>
    </source>
</evidence>
<dbReference type="Gene3D" id="1.10.10.1590">
    <property type="entry name" value="NADH-quinone oxidoreductase subunit E"/>
    <property type="match status" value="1"/>
</dbReference>
<comment type="catalytic activity">
    <reaction evidence="7">
        <text>a quinone + NADH + 5 H(+)(in) = a quinol + NAD(+) + 4 H(+)(out)</text>
        <dbReference type="Rhea" id="RHEA:57888"/>
        <dbReference type="ChEBI" id="CHEBI:15378"/>
        <dbReference type="ChEBI" id="CHEBI:24646"/>
        <dbReference type="ChEBI" id="CHEBI:57540"/>
        <dbReference type="ChEBI" id="CHEBI:57945"/>
        <dbReference type="ChEBI" id="CHEBI:132124"/>
    </reaction>
</comment>
<reference evidence="9 10" key="1">
    <citation type="journal article" date="2018" name="Environ. Microbiol.">
        <title>Isolation and genomic characterization of Novimethylophilus kurashikiensis gen. nov. sp. nov., a new lanthanide-dependent methylotrophic species of Methylophilaceae.</title>
        <authorList>
            <person name="Lv H."/>
            <person name="Sahin N."/>
            <person name="Tani A."/>
        </authorList>
    </citation>
    <scope>NUCLEOTIDE SEQUENCE [LARGE SCALE GENOMIC DNA]</scope>
    <source>
        <strain evidence="9 10">La2-4</strain>
    </source>
</reference>
<gene>
    <name evidence="9" type="primary">fdoI</name>
    <name evidence="9" type="ORF">NMK_2926</name>
</gene>
<dbReference type="Proteomes" id="UP000245081">
    <property type="component" value="Unassembled WGS sequence"/>
</dbReference>
<keyword evidence="10" id="KW-1185">Reference proteome</keyword>
<evidence type="ECO:0000313" key="9">
    <source>
        <dbReference type="EMBL" id="GBG15323.1"/>
    </source>
</evidence>
<evidence type="ECO:0000256" key="2">
    <source>
        <dbReference type="ARBA" id="ARBA00022714"/>
    </source>
</evidence>
<evidence type="ECO:0000256" key="1">
    <source>
        <dbReference type="ARBA" id="ARBA00010643"/>
    </source>
</evidence>
<feature type="binding site" evidence="8">
    <location>
        <position position="128"/>
    </location>
    <ligand>
        <name>[2Fe-2S] cluster</name>
        <dbReference type="ChEBI" id="CHEBI:190135"/>
    </ligand>
</feature>
<dbReference type="CDD" id="cd03081">
    <property type="entry name" value="TRX_Fd_NuoE_FDH_gamma"/>
    <property type="match status" value="1"/>
</dbReference>
<evidence type="ECO:0000256" key="4">
    <source>
        <dbReference type="ARBA" id="ARBA00023004"/>
    </source>
</evidence>
<feature type="binding site" evidence="8">
    <location>
        <position position="88"/>
    </location>
    <ligand>
        <name>[2Fe-2S] cluster</name>
        <dbReference type="ChEBI" id="CHEBI:190135"/>
    </ligand>
</feature>
<dbReference type="GO" id="GO:0051537">
    <property type="term" value="F:2 iron, 2 sulfur cluster binding"/>
    <property type="evidence" value="ECO:0007669"/>
    <property type="project" value="UniProtKB-KW"/>
</dbReference>
<dbReference type="Pfam" id="PF01257">
    <property type="entry name" value="2Fe-2S_thioredx"/>
    <property type="match status" value="1"/>
</dbReference>
<dbReference type="SUPFAM" id="SSF52833">
    <property type="entry name" value="Thioredoxin-like"/>
    <property type="match status" value="1"/>
</dbReference>
<dbReference type="NCBIfam" id="NF005722">
    <property type="entry name" value="PRK07539.1-2"/>
    <property type="match status" value="1"/>
</dbReference>
<comment type="cofactor">
    <cofactor evidence="8">
        <name>[2Fe-2S] cluster</name>
        <dbReference type="ChEBI" id="CHEBI:190135"/>
    </cofactor>
    <text evidence="8">Binds 1 [2Fe-2S] cluster.</text>
</comment>
<dbReference type="GO" id="GO:0046872">
    <property type="term" value="F:metal ion binding"/>
    <property type="evidence" value="ECO:0007669"/>
    <property type="project" value="UniProtKB-KW"/>
</dbReference>
<accession>A0A2R5FF76</accession>
<sequence>MDMTQQDLNRQAVQDAISRMKDQPGALLPILHGIQDSIGHIPEDAVPVIADALNLSRAEVHGVITFYHYFRQTPPGRHTVQICQAESCQAMGSEKLTEHAKQHLGIDFHETTGDQEFSLEPVFCLGNCACSPAVMIDDNVYGRVTPDRLEQLLNNARKASQ</sequence>
<dbReference type="InterPro" id="IPR028431">
    <property type="entry name" value="NADP_DH_HndA-like"/>
</dbReference>
<evidence type="ECO:0000256" key="6">
    <source>
        <dbReference type="ARBA" id="ARBA00034078"/>
    </source>
</evidence>
<dbReference type="InterPro" id="IPR036249">
    <property type="entry name" value="Thioredoxin-like_sf"/>
</dbReference>
<evidence type="ECO:0000256" key="5">
    <source>
        <dbReference type="ARBA" id="ARBA00023014"/>
    </source>
</evidence>
<comment type="cofactor">
    <cofactor evidence="6">
        <name>[2Fe-2S] cluster</name>
        <dbReference type="ChEBI" id="CHEBI:190135"/>
    </cofactor>
</comment>
<dbReference type="InterPro" id="IPR041921">
    <property type="entry name" value="NuoE_N"/>
</dbReference>
<keyword evidence="3 8" id="KW-0479">Metal-binding</keyword>